<dbReference type="RefSeq" id="WP_311484748.1">
    <property type="nucleotide sequence ID" value="NZ_JAVRHP010000049.1"/>
</dbReference>
<dbReference type="EMBL" id="JAVRHP010000049">
    <property type="protein sequence ID" value="MDT0650579.1"/>
    <property type="molecule type" value="Genomic_DNA"/>
</dbReference>
<evidence type="ECO:0000313" key="2">
    <source>
        <dbReference type="Proteomes" id="UP001248819"/>
    </source>
</evidence>
<comment type="caution">
    <text evidence="1">The sequence shown here is derived from an EMBL/GenBank/DDBJ whole genome shotgun (WGS) entry which is preliminary data.</text>
</comment>
<protein>
    <submittedName>
        <fullName evidence="1">Uncharacterized protein</fullName>
    </submittedName>
</protein>
<gene>
    <name evidence="1" type="ORF">RM529_10505</name>
</gene>
<organism evidence="1 2">
    <name type="scientific">Autumnicola edwardsiae</name>
    <dbReference type="NCBI Taxonomy" id="3075594"/>
    <lineage>
        <taxon>Bacteria</taxon>
        <taxon>Pseudomonadati</taxon>
        <taxon>Bacteroidota</taxon>
        <taxon>Flavobacteriia</taxon>
        <taxon>Flavobacteriales</taxon>
        <taxon>Flavobacteriaceae</taxon>
        <taxon>Autumnicola</taxon>
    </lineage>
</organism>
<sequence>MKNIPDNWYLAEQYEGNFIFEDAENKFSVSVDKMGIFTPPYEINFQQLNGTLTKIGFEEDAYSAHAANQEEALEKAYEMMAFISRKMKTESLIP</sequence>
<keyword evidence="2" id="KW-1185">Reference proteome</keyword>
<name>A0ABU3CW48_9FLAO</name>
<dbReference type="Proteomes" id="UP001248819">
    <property type="component" value="Unassembled WGS sequence"/>
</dbReference>
<evidence type="ECO:0000313" key="1">
    <source>
        <dbReference type="EMBL" id="MDT0650579.1"/>
    </source>
</evidence>
<proteinExistence type="predicted"/>
<accession>A0ABU3CW48</accession>
<reference evidence="1 2" key="1">
    <citation type="submission" date="2023-09" db="EMBL/GenBank/DDBJ databases">
        <authorList>
            <person name="Rey-Velasco X."/>
        </authorList>
    </citation>
    <scope>NUCLEOTIDE SEQUENCE [LARGE SCALE GENOMIC DNA]</scope>
    <source>
        <strain evidence="1 2">F297</strain>
    </source>
</reference>